<evidence type="ECO:0000313" key="2">
    <source>
        <dbReference type="EMBL" id="KAA5826046.1"/>
    </source>
</evidence>
<dbReference type="GO" id="GO:0005737">
    <property type="term" value="C:cytoplasm"/>
    <property type="evidence" value="ECO:0007669"/>
    <property type="project" value="TreeGrafter"/>
</dbReference>
<dbReference type="OrthoDB" id="9788221at2"/>
<evidence type="ECO:0000313" key="3">
    <source>
        <dbReference type="Proteomes" id="UP000323946"/>
    </source>
</evidence>
<evidence type="ECO:0000256" key="1">
    <source>
        <dbReference type="PIRSR" id="PIRSR016184-1"/>
    </source>
</evidence>
<gene>
    <name evidence="2" type="ORF">F1721_31670</name>
</gene>
<comment type="caution">
    <text evidence="2">The sequence shown here is derived from an EMBL/GenBank/DDBJ whole genome shotgun (WGS) entry which is preliminary data.</text>
</comment>
<dbReference type="GO" id="GO:0016853">
    <property type="term" value="F:isomerase activity"/>
    <property type="evidence" value="ECO:0007669"/>
    <property type="project" value="TreeGrafter"/>
</dbReference>
<feature type="active site" evidence="1">
    <location>
        <position position="50"/>
    </location>
</feature>
<dbReference type="Proteomes" id="UP000323946">
    <property type="component" value="Unassembled WGS sequence"/>
</dbReference>
<dbReference type="PANTHER" id="PTHR13774">
    <property type="entry name" value="PHENAZINE BIOSYNTHESIS PROTEIN"/>
    <property type="match status" value="1"/>
</dbReference>
<dbReference type="PANTHER" id="PTHR13774:SF32">
    <property type="entry name" value="ANTISENSE-ENHANCING SEQUENCE 1"/>
    <property type="match status" value="1"/>
</dbReference>
<dbReference type="AlphaFoldDB" id="A0A5M7B8Y3"/>
<name>A0A5M7B8Y3_SACHI</name>
<protein>
    <submittedName>
        <fullName evidence="2">PhzF family phenazine biosynthesis protein</fullName>
    </submittedName>
</protein>
<dbReference type="SUPFAM" id="SSF54506">
    <property type="entry name" value="Diaminopimelate epimerase-like"/>
    <property type="match status" value="1"/>
</dbReference>
<keyword evidence="3" id="KW-1185">Reference proteome</keyword>
<dbReference type="SMR" id="A0A5M7B8Y3"/>
<dbReference type="InterPro" id="IPR003719">
    <property type="entry name" value="Phenazine_PhzF-like"/>
</dbReference>
<sequence length="280" mass="29392">MTTSAPRRFAQVDVFGSGPCSGNALAVVLDAEGLSDESMQRFARWTNLSETTFLLPPTRPEADYRVRIFTGSGELPFAGHPTLGSCHAWLSQQPNQVGARIVQECAAGLVELRADSGRYAFAAPPLTRQGPVDDQLRAELASGLGLAPGQLRDAHWVDNGPGWVAVLVDSADTVLQVPTPPATLPPLGVVGPHPPGSAHQFEVRAFFPGGGQMIEDPVTGSLNAGIAQWLIGTGAAPEHYVARQGTAVGADGRVSVDRDEHGAIWVGGAAVTRIQGEVRL</sequence>
<dbReference type="Gene3D" id="3.10.310.10">
    <property type="entry name" value="Diaminopimelate Epimerase, Chain A, domain 1"/>
    <property type="match status" value="2"/>
</dbReference>
<dbReference type="NCBIfam" id="TIGR00654">
    <property type="entry name" value="PhzF_family"/>
    <property type="match status" value="1"/>
</dbReference>
<dbReference type="RefSeq" id="WP_150070510.1">
    <property type="nucleotide sequence ID" value="NZ_JBEPDJ010000016.1"/>
</dbReference>
<dbReference type="PIRSF" id="PIRSF016184">
    <property type="entry name" value="PhzC_PhzF"/>
    <property type="match status" value="1"/>
</dbReference>
<accession>A0A5M7B8Y3</accession>
<dbReference type="EMBL" id="VWPH01000019">
    <property type="protein sequence ID" value="KAA5826046.1"/>
    <property type="molecule type" value="Genomic_DNA"/>
</dbReference>
<dbReference type="Pfam" id="PF02567">
    <property type="entry name" value="PhzC-PhzF"/>
    <property type="match status" value="1"/>
</dbReference>
<proteinExistence type="predicted"/>
<organism evidence="2 3">
    <name type="scientific">Saccharopolyspora hirsuta</name>
    <dbReference type="NCBI Taxonomy" id="1837"/>
    <lineage>
        <taxon>Bacteria</taxon>
        <taxon>Bacillati</taxon>
        <taxon>Actinomycetota</taxon>
        <taxon>Actinomycetes</taxon>
        <taxon>Pseudonocardiales</taxon>
        <taxon>Pseudonocardiaceae</taxon>
        <taxon>Saccharopolyspora</taxon>
    </lineage>
</organism>
<reference evidence="2 3" key="1">
    <citation type="submission" date="2019-09" db="EMBL/GenBank/DDBJ databases">
        <title>Draft genome sequence of the thermophilic Saccharopolyspora hirsuta VKM Ac-666T.</title>
        <authorList>
            <person name="Lobastova T.G."/>
            <person name="Fokina V."/>
            <person name="Bragin E.Y."/>
            <person name="Shtratnikova V.Y."/>
            <person name="Starodumova I.P."/>
            <person name="Tarlachkov S.V."/>
            <person name="Donova M.V."/>
        </authorList>
    </citation>
    <scope>NUCLEOTIDE SEQUENCE [LARGE SCALE GENOMIC DNA]</scope>
    <source>
        <strain evidence="2 3">VKM Ac-666</strain>
    </source>
</reference>